<evidence type="ECO:0000313" key="2">
    <source>
        <dbReference type="EMBL" id="SHG03640.1"/>
    </source>
</evidence>
<name>A0A1M5GIR6_9BRAD</name>
<accession>A0A1M5GIR6</accession>
<dbReference type="InterPro" id="IPR018640">
    <property type="entry name" value="DUF2063"/>
</dbReference>
<sequence length="261" mass="27793">MLAPFETSFADALLDANAPVPHNIAADDAAAPRRRFAVYRNNVVTGLRKALASRFPVVEKLVGKEYFAAMALAFVREKPPHSPLLATYGDHFPSFIAAFEPARELPYLADVARLEAARTYAYHAADAASIGADRFAKLDSTAIGDIRIDVHPSTGVVRSPYPIVTVWAMNGGEQELAPIGNWCSEDALVCRPHLEVQVRALPPGGAAFLLALGAGQPLGAAAEAALADDPDFDLTGNLAGLISSGLVREIVLPERKESRPS</sequence>
<dbReference type="GO" id="GO:0003677">
    <property type="term" value="F:DNA binding"/>
    <property type="evidence" value="ECO:0007669"/>
    <property type="project" value="UniProtKB-KW"/>
</dbReference>
<keyword evidence="2" id="KW-0238">DNA-binding</keyword>
<proteinExistence type="predicted"/>
<dbReference type="RefSeq" id="WP_079564072.1">
    <property type="nucleotide sequence ID" value="NZ_LT670818.1"/>
</dbReference>
<dbReference type="InterPro" id="IPR044922">
    <property type="entry name" value="DUF2063_N_sf"/>
</dbReference>
<protein>
    <submittedName>
        <fullName evidence="2">Putative DNA-binding domain-containing protein</fullName>
    </submittedName>
</protein>
<dbReference type="Gene3D" id="1.10.150.690">
    <property type="entry name" value="DUF2063"/>
    <property type="match status" value="1"/>
</dbReference>
<reference evidence="2 3" key="1">
    <citation type="submission" date="2016-11" db="EMBL/GenBank/DDBJ databases">
        <authorList>
            <person name="Jaros S."/>
            <person name="Januszkiewicz K."/>
            <person name="Wedrychowicz H."/>
        </authorList>
    </citation>
    <scope>NUCLEOTIDE SEQUENCE [LARGE SCALE GENOMIC DNA]</scope>
    <source>
        <strain evidence="2 3">GAS242</strain>
    </source>
</reference>
<dbReference type="EMBL" id="LT670818">
    <property type="protein sequence ID" value="SHG03640.1"/>
    <property type="molecule type" value="Genomic_DNA"/>
</dbReference>
<gene>
    <name evidence="2" type="ORF">SAMN05444169_0183</name>
</gene>
<dbReference type="AlphaFoldDB" id="A0A1M5GIR6"/>
<evidence type="ECO:0000313" key="3">
    <source>
        <dbReference type="Proteomes" id="UP000190675"/>
    </source>
</evidence>
<feature type="domain" description="Putative DNA-binding" evidence="1">
    <location>
        <begin position="6"/>
        <end position="96"/>
    </location>
</feature>
<dbReference type="OrthoDB" id="4146344at2"/>
<dbReference type="Pfam" id="PF09836">
    <property type="entry name" value="DUF2063"/>
    <property type="match status" value="1"/>
</dbReference>
<organism evidence="2 3">
    <name type="scientific">Bradyrhizobium erythrophlei</name>
    <dbReference type="NCBI Taxonomy" id="1437360"/>
    <lineage>
        <taxon>Bacteria</taxon>
        <taxon>Pseudomonadati</taxon>
        <taxon>Pseudomonadota</taxon>
        <taxon>Alphaproteobacteria</taxon>
        <taxon>Hyphomicrobiales</taxon>
        <taxon>Nitrobacteraceae</taxon>
        <taxon>Bradyrhizobium</taxon>
    </lineage>
</organism>
<evidence type="ECO:0000259" key="1">
    <source>
        <dbReference type="Pfam" id="PF09836"/>
    </source>
</evidence>
<dbReference type="Proteomes" id="UP000190675">
    <property type="component" value="Chromosome I"/>
</dbReference>